<accession>A0AAV6XR83</accession>
<keyword evidence="2" id="KW-1185">Reference proteome</keyword>
<evidence type="ECO:0000313" key="2">
    <source>
        <dbReference type="Proteomes" id="UP000826271"/>
    </source>
</evidence>
<proteinExistence type="predicted"/>
<dbReference type="PANTHER" id="PTHR33128:SF54">
    <property type="entry name" value="OS01G0849500 PROTEIN"/>
    <property type="match status" value="1"/>
</dbReference>
<dbReference type="AlphaFoldDB" id="A0AAV6XR83"/>
<dbReference type="InterPro" id="IPR021775">
    <property type="entry name" value="DUF3339"/>
</dbReference>
<gene>
    <name evidence="1" type="ORF">BUALT_Bualt04G0174400</name>
</gene>
<dbReference type="Proteomes" id="UP000826271">
    <property type="component" value="Unassembled WGS sequence"/>
</dbReference>
<evidence type="ECO:0000313" key="1">
    <source>
        <dbReference type="EMBL" id="KAG8384978.1"/>
    </source>
</evidence>
<reference evidence="1" key="1">
    <citation type="submission" date="2019-10" db="EMBL/GenBank/DDBJ databases">
        <authorList>
            <person name="Zhang R."/>
            <person name="Pan Y."/>
            <person name="Wang J."/>
            <person name="Ma R."/>
            <person name="Yu S."/>
        </authorList>
    </citation>
    <scope>NUCLEOTIDE SEQUENCE</scope>
    <source>
        <strain evidence="1">LA-IB0</strain>
        <tissue evidence="1">Leaf</tissue>
    </source>
</reference>
<protein>
    <submittedName>
        <fullName evidence="1">Uncharacterized protein</fullName>
    </submittedName>
</protein>
<sequence>MNDYAGLMIATALFAFLCPGLVFQLPGKHRPVDFLNFKTSIPSMVLHALKEQTRLQEYEEYNSDKHWAPVRH</sequence>
<name>A0AAV6XR83_9LAMI</name>
<comment type="caution">
    <text evidence="1">The sequence shown here is derived from an EMBL/GenBank/DDBJ whole genome shotgun (WGS) entry which is preliminary data.</text>
</comment>
<dbReference type="PANTHER" id="PTHR33128">
    <property type="entry name" value="OS05G0103400 PROTEIN"/>
    <property type="match status" value="1"/>
</dbReference>
<dbReference type="EMBL" id="WHWC01000004">
    <property type="protein sequence ID" value="KAG8384978.1"/>
    <property type="molecule type" value="Genomic_DNA"/>
</dbReference>
<organism evidence="1 2">
    <name type="scientific">Buddleja alternifolia</name>
    <dbReference type="NCBI Taxonomy" id="168488"/>
    <lineage>
        <taxon>Eukaryota</taxon>
        <taxon>Viridiplantae</taxon>
        <taxon>Streptophyta</taxon>
        <taxon>Embryophyta</taxon>
        <taxon>Tracheophyta</taxon>
        <taxon>Spermatophyta</taxon>
        <taxon>Magnoliopsida</taxon>
        <taxon>eudicotyledons</taxon>
        <taxon>Gunneridae</taxon>
        <taxon>Pentapetalae</taxon>
        <taxon>asterids</taxon>
        <taxon>lamiids</taxon>
        <taxon>Lamiales</taxon>
        <taxon>Scrophulariaceae</taxon>
        <taxon>Buddlejeae</taxon>
        <taxon>Buddleja</taxon>
    </lineage>
</organism>
<dbReference type="Pfam" id="PF11820">
    <property type="entry name" value="DUF3339"/>
    <property type="match status" value="1"/>
</dbReference>